<feature type="binding site" evidence="1">
    <location>
        <position position="307"/>
    </location>
    <ligand>
        <name>Mg(2+)</name>
        <dbReference type="ChEBI" id="CHEBI:18420"/>
        <label>1</label>
    </ligand>
</feature>
<name>A0A9P6Y0U1_RHIOR</name>
<protein>
    <recommendedName>
        <fullName evidence="4">ADP-ribosylglycohydrolase</fullName>
    </recommendedName>
</protein>
<dbReference type="InterPro" id="IPR050792">
    <property type="entry name" value="ADP-ribosylglycohydrolase"/>
</dbReference>
<dbReference type="OrthoDB" id="2021138at2759"/>
<evidence type="ECO:0000313" key="2">
    <source>
        <dbReference type="EMBL" id="KAG1536759.1"/>
    </source>
</evidence>
<keyword evidence="1" id="KW-0460">Magnesium</keyword>
<dbReference type="AlphaFoldDB" id="A0A9P6Y0U1"/>
<gene>
    <name evidence="2" type="ORF">G6F51_010781</name>
</gene>
<reference evidence="2" key="1">
    <citation type="journal article" date="2020" name="Microb. Genom.">
        <title>Genetic diversity of clinical and environmental Mucorales isolates obtained from an investigation of mucormycosis cases among solid organ transplant recipients.</title>
        <authorList>
            <person name="Nguyen M.H."/>
            <person name="Kaul D."/>
            <person name="Muto C."/>
            <person name="Cheng S.J."/>
            <person name="Richter R.A."/>
            <person name="Bruno V.M."/>
            <person name="Liu G."/>
            <person name="Beyhan S."/>
            <person name="Sundermann A.J."/>
            <person name="Mounaud S."/>
            <person name="Pasculle A.W."/>
            <person name="Nierman W.C."/>
            <person name="Driscoll E."/>
            <person name="Cumbie R."/>
            <person name="Clancy C.J."/>
            <person name="Dupont C.L."/>
        </authorList>
    </citation>
    <scope>NUCLEOTIDE SEQUENCE</scope>
    <source>
        <strain evidence="2">GL16</strain>
    </source>
</reference>
<dbReference type="SUPFAM" id="SSF101478">
    <property type="entry name" value="ADP-ribosylglycohydrolase"/>
    <property type="match status" value="1"/>
</dbReference>
<proteinExistence type="predicted"/>
<dbReference type="PANTHER" id="PTHR16222">
    <property type="entry name" value="ADP-RIBOSYLGLYCOHYDROLASE"/>
    <property type="match status" value="1"/>
</dbReference>
<dbReference type="PANTHER" id="PTHR16222:SF28">
    <property type="entry name" value="ADP-RIBOSYLGLYCOHYDROLASE"/>
    <property type="match status" value="1"/>
</dbReference>
<evidence type="ECO:0000313" key="3">
    <source>
        <dbReference type="Proteomes" id="UP000717996"/>
    </source>
</evidence>
<dbReference type="EMBL" id="JAANIT010002337">
    <property type="protein sequence ID" value="KAG1536759.1"/>
    <property type="molecule type" value="Genomic_DNA"/>
</dbReference>
<evidence type="ECO:0000256" key="1">
    <source>
        <dbReference type="PIRSR" id="PIRSR605502-1"/>
    </source>
</evidence>
<sequence>MHIPSGCSNRETSVIIDKIKGLIFGAILGDSIGIATKGFSRDEIKKIYEKEIRFGMDEKGTEFIRDDYRACFDENDFGYDAEQILLVIESILETKGHFQTKDYSTRLTKYSEHIKDFNHPNYITNPIVRAPILGALKFWDGTSVIENSASVCSMTHPDPRYIVSSVILSLLIARVLRGQDLEIQLQPIPTPVHSPHLTSSFTDSLNTDPTFSILVRDVIETNKQNFQGAYMHSFFSLGIHPDYYQCLIACAQPETLGSLQLDSTEDVFRSLQAALYCFTRSIPDGQEPDYFKKIIMDLVLQGGNAESNATTAGALLGARLGYSQLPTEWVVGMKRWEWLEDRVDEFIALF</sequence>
<keyword evidence="1" id="KW-0479">Metal-binding</keyword>
<dbReference type="Gene3D" id="1.10.4080.10">
    <property type="entry name" value="ADP-ribosylation/Crystallin J1"/>
    <property type="match status" value="1"/>
</dbReference>
<feature type="binding site" evidence="1">
    <location>
        <position position="80"/>
    </location>
    <ligand>
        <name>Mg(2+)</name>
        <dbReference type="ChEBI" id="CHEBI:18420"/>
        <label>1</label>
    </ligand>
</feature>
<comment type="caution">
    <text evidence="2">The sequence shown here is derived from an EMBL/GenBank/DDBJ whole genome shotgun (WGS) entry which is preliminary data.</text>
</comment>
<comment type="cofactor">
    <cofactor evidence="1">
        <name>Mg(2+)</name>
        <dbReference type="ChEBI" id="CHEBI:18420"/>
    </cofactor>
    <text evidence="1">Binds 2 magnesium ions per subunit.</text>
</comment>
<evidence type="ECO:0008006" key="4">
    <source>
        <dbReference type="Google" id="ProtNLM"/>
    </source>
</evidence>
<dbReference type="Pfam" id="PF03747">
    <property type="entry name" value="ADP_ribosyl_GH"/>
    <property type="match status" value="2"/>
</dbReference>
<dbReference type="Proteomes" id="UP000717996">
    <property type="component" value="Unassembled WGS sequence"/>
</dbReference>
<organism evidence="2 3">
    <name type="scientific">Rhizopus oryzae</name>
    <name type="common">Mucormycosis agent</name>
    <name type="synonym">Rhizopus arrhizus var. delemar</name>
    <dbReference type="NCBI Taxonomy" id="64495"/>
    <lineage>
        <taxon>Eukaryota</taxon>
        <taxon>Fungi</taxon>
        <taxon>Fungi incertae sedis</taxon>
        <taxon>Mucoromycota</taxon>
        <taxon>Mucoromycotina</taxon>
        <taxon>Mucoromycetes</taxon>
        <taxon>Mucorales</taxon>
        <taxon>Mucorineae</taxon>
        <taxon>Rhizopodaceae</taxon>
        <taxon>Rhizopus</taxon>
    </lineage>
</organism>
<dbReference type="InterPro" id="IPR005502">
    <property type="entry name" value="Ribosyl_crysJ1"/>
</dbReference>
<dbReference type="InterPro" id="IPR036705">
    <property type="entry name" value="Ribosyl_crysJ1_sf"/>
</dbReference>
<dbReference type="GO" id="GO:0046872">
    <property type="term" value="F:metal ion binding"/>
    <property type="evidence" value="ECO:0007669"/>
    <property type="project" value="UniProtKB-KW"/>
</dbReference>
<accession>A0A9P6Y0U1</accession>